<name>A0ABT9IYM4_9BACL</name>
<gene>
    <name evidence="1" type="ORF">Q5Y73_10115</name>
</gene>
<reference evidence="1 2" key="1">
    <citation type="submission" date="2023-08" db="EMBL/GenBank/DDBJ databases">
        <authorList>
            <person name="Park J.-S."/>
        </authorList>
    </citation>
    <scope>NUCLEOTIDE SEQUENCE [LARGE SCALE GENOMIC DNA]</scope>
    <source>
        <strain evidence="1 2">2205SS18-9</strain>
    </source>
</reference>
<dbReference type="RefSeq" id="WP_305991772.1">
    <property type="nucleotide sequence ID" value="NZ_JAVAMP010000003.1"/>
</dbReference>
<sequence>MGVFDKSLCDCCVCPMQCVLEQLIDIPVLIFRRIGSSILTTISEVDNFIAFTDQGKFPICNITAITIPDGATLNLKPIKKNTGECFCCEDPITNLASTLIDQVVEMNVIGIASSFEISIVDVGEGIILTGNPVGTEVLPISSCAITRINSINQQQINSQN</sequence>
<organism evidence="1 2">
    <name type="scientific">Chengkuizengella axinellae</name>
    <dbReference type="NCBI Taxonomy" id="3064388"/>
    <lineage>
        <taxon>Bacteria</taxon>
        <taxon>Bacillati</taxon>
        <taxon>Bacillota</taxon>
        <taxon>Bacilli</taxon>
        <taxon>Bacillales</taxon>
        <taxon>Paenibacillaceae</taxon>
        <taxon>Chengkuizengella</taxon>
    </lineage>
</organism>
<evidence type="ECO:0000313" key="2">
    <source>
        <dbReference type="Proteomes" id="UP001231941"/>
    </source>
</evidence>
<evidence type="ECO:0008006" key="3">
    <source>
        <dbReference type="Google" id="ProtNLM"/>
    </source>
</evidence>
<proteinExistence type="predicted"/>
<dbReference type="Proteomes" id="UP001231941">
    <property type="component" value="Unassembled WGS sequence"/>
</dbReference>
<comment type="caution">
    <text evidence="1">The sequence shown here is derived from an EMBL/GenBank/DDBJ whole genome shotgun (WGS) entry which is preliminary data.</text>
</comment>
<keyword evidence="2" id="KW-1185">Reference proteome</keyword>
<evidence type="ECO:0000313" key="1">
    <source>
        <dbReference type="EMBL" id="MDP5274464.1"/>
    </source>
</evidence>
<dbReference type="EMBL" id="JAVAMP010000003">
    <property type="protein sequence ID" value="MDP5274464.1"/>
    <property type="molecule type" value="Genomic_DNA"/>
</dbReference>
<protein>
    <recommendedName>
        <fullName evidence="3">Spore coat protein</fullName>
    </recommendedName>
</protein>
<accession>A0ABT9IYM4</accession>